<sequence length="569" mass="65176">MDALFLRKNYLNCVKIELVEHLIHHGEAFYQLFYNSYENTNKIYENIIVQNKGFWNYPSESLNNEDLFETGILAIPCEVQDRSQTEAFIHSNLQQGNILFFGIEPRCLPGFDLLAPDSKHSVMIEEWNESEDTYKLNDASKFVGKWIDRGRILDIMEELNSPLFAVDFKKFHVSEDVRKTHLERAKELIKRHTDDFSFYQSFVDSLADFKNTSITEMQDSLSAWRQAFQIIAGSRYNFSCYVRHLNFASTTSSRLHLSDLILHCSDLAESIKNSLLKQEMLLKMYPEKVLFDDIAERSLILKDFEMLTLQKIKHFFAPNDQSEDFPALHTKLSNPAKVTLVDNKPNSATIKWNDLPKEEFVIAYELSVNNQVYTTKIPSFTLRDLEPGTTYEVNIKAINAYGEISIPGTDIMITTATYGNDLDKALYRPTTASSYEEDNLDQNYQPSNAVDGNANTRWSSLYSEPQWISVDMGTITDIESVTLRWEGAYAKAYQLQVSTDGHTWSDIYENRTGSGGTETIEAAGRGRFLKVNCLERATEYGFSLWQIVVKSSAVSKVESQTKISFANQI</sequence>
<name>A0A7X3FFA8_9BACL</name>
<evidence type="ECO:0000259" key="1">
    <source>
        <dbReference type="PROSITE" id="PS50022"/>
    </source>
</evidence>
<dbReference type="Pfam" id="PF00754">
    <property type="entry name" value="F5_F8_type_C"/>
    <property type="match status" value="1"/>
</dbReference>
<dbReference type="SUPFAM" id="SSF49785">
    <property type="entry name" value="Galactose-binding domain-like"/>
    <property type="match status" value="1"/>
</dbReference>
<evidence type="ECO:0008006" key="5">
    <source>
        <dbReference type="Google" id="ProtNLM"/>
    </source>
</evidence>
<dbReference type="RefSeq" id="WP_157333042.1">
    <property type="nucleotide sequence ID" value="NZ_RHLK01000002.1"/>
</dbReference>
<dbReference type="CDD" id="cd00063">
    <property type="entry name" value="FN3"/>
    <property type="match status" value="1"/>
</dbReference>
<dbReference type="SUPFAM" id="SSF49265">
    <property type="entry name" value="Fibronectin type III"/>
    <property type="match status" value="1"/>
</dbReference>
<comment type="caution">
    <text evidence="3">The sequence shown here is derived from an EMBL/GenBank/DDBJ whole genome shotgun (WGS) entry which is preliminary data.</text>
</comment>
<dbReference type="AlphaFoldDB" id="A0A7X3FFA8"/>
<dbReference type="OrthoDB" id="5480482at2"/>
<reference evidence="3 4" key="1">
    <citation type="journal article" date="2019" name="Microorganisms">
        <title>Paenibacillus lutrae sp. nov., A Chitinolytic Species Isolated from A River Otter in Castril Natural Park, Granada, Spain.</title>
        <authorList>
            <person name="Rodriguez M."/>
            <person name="Reina J.C."/>
            <person name="Bejar V."/>
            <person name="Llamas I."/>
        </authorList>
    </citation>
    <scope>NUCLEOTIDE SEQUENCE [LARGE SCALE GENOMIC DNA]</scope>
    <source>
        <strain evidence="3 4">N10</strain>
    </source>
</reference>
<dbReference type="Proteomes" id="UP000490800">
    <property type="component" value="Unassembled WGS sequence"/>
</dbReference>
<dbReference type="PROSITE" id="PS50022">
    <property type="entry name" value="FA58C_3"/>
    <property type="match status" value="1"/>
</dbReference>
<dbReference type="PROSITE" id="PS50853">
    <property type="entry name" value="FN3"/>
    <property type="match status" value="1"/>
</dbReference>
<feature type="domain" description="Fibronectin type-III" evidence="2">
    <location>
        <begin position="334"/>
        <end position="418"/>
    </location>
</feature>
<gene>
    <name evidence="3" type="ORF">EDM21_03705</name>
</gene>
<evidence type="ECO:0000259" key="2">
    <source>
        <dbReference type="PROSITE" id="PS50853"/>
    </source>
</evidence>
<dbReference type="Gene3D" id="2.60.40.10">
    <property type="entry name" value="Immunoglobulins"/>
    <property type="match status" value="1"/>
</dbReference>
<organism evidence="3 4">
    <name type="scientific">Paenibacillus lutrae</name>
    <dbReference type="NCBI Taxonomy" id="2078573"/>
    <lineage>
        <taxon>Bacteria</taxon>
        <taxon>Bacillati</taxon>
        <taxon>Bacillota</taxon>
        <taxon>Bacilli</taxon>
        <taxon>Bacillales</taxon>
        <taxon>Paenibacillaceae</taxon>
        <taxon>Paenibacillus</taxon>
    </lineage>
</organism>
<dbReference type="InterPro" id="IPR013783">
    <property type="entry name" value="Ig-like_fold"/>
</dbReference>
<dbReference type="SMART" id="SM00060">
    <property type="entry name" value="FN3"/>
    <property type="match status" value="1"/>
</dbReference>
<dbReference type="Pfam" id="PF00041">
    <property type="entry name" value="fn3"/>
    <property type="match status" value="1"/>
</dbReference>
<protein>
    <recommendedName>
        <fullName evidence="5">F5/8 type C domain-containing protein</fullName>
    </recommendedName>
</protein>
<dbReference type="InterPro" id="IPR003961">
    <property type="entry name" value="FN3_dom"/>
</dbReference>
<evidence type="ECO:0000313" key="4">
    <source>
        <dbReference type="Proteomes" id="UP000490800"/>
    </source>
</evidence>
<accession>A0A7X3FFA8</accession>
<keyword evidence="4" id="KW-1185">Reference proteome</keyword>
<proteinExistence type="predicted"/>
<dbReference type="InterPro" id="IPR000421">
    <property type="entry name" value="FA58C"/>
</dbReference>
<evidence type="ECO:0000313" key="3">
    <source>
        <dbReference type="EMBL" id="MVO98648.1"/>
    </source>
</evidence>
<dbReference type="InterPro" id="IPR008979">
    <property type="entry name" value="Galactose-bd-like_sf"/>
</dbReference>
<dbReference type="InterPro" id="IPR036116">
    <property type="entry name" value="FN3_sf"/>
</dbReference>
<feature type="domain" description="F5/8 type C" evidence="1">
    <location>
        <begin position="413"/>
        <end position="552"/>
    </location>
</feature>
<dbReference type="EMBL" id="RHLK01000002">
    <property type="protein sequence ID" value="MVO98648.1"/>
    <property type="molecule type" value="Genomic_DNA"/>
</dbReference>
<dbReference type="Gene3D" id="2.60.120.260">
    <property type="entry name" value="Galactose-binding domain-like"/>
    <property type="match status" value="1"/>
</dbReference>